<keyword evidence="1" id="KW-1133">Transmembrane helix</keyword>
<dbReference type="InterPro" id="IPR052734">
    <property type="entry name" value="Nod_factor_acetyltransferase"/>
</dbReference>
<dbReference type="PANTHER" id="PTHR37312">
    <property type="entry name" value="MEMBRANE-BOUND ACYLTRANSFERASE YKRP-RELATED"/>
    <property type="match status" value="1"/>
</dbReference>
<feature type="transmembrane region" description="Helical" evidence="1">
    <location>
        <begin position="360"/>
        <end position="379"/>
    </location>
</feature>
<dbReference type="STRING" id="83767.SAMN05660652_00199"/>
<feature type="transmembrane region" description="Helical" evidence="1">
    <location>
        <begin position="301"/>
        <end position="320"/>
    </location>
</feature>
<feature type="transmembrane region" description="Helical" evidence="1">
    <location>
        <begin position="332"/>
        <end position="354"/>
    </location>
</feature>
<dbReference type="GO" id="GO:0016747">
    <property type="term" value="F:acyltransferase activity, transferring groups other than amino-acyl groups"/>
    <property type="evidence" value="ECO:0007669"/>
    <property type="project" value="InterPro"/>
</dbReference>
<dbReference type="EMBL" id="FNCY01000001">
    <property type="protein sequence ID" value="SDG59134.1"/>
    <property type="molecule type" value="Genomic_DNA"/>
</dbReference>
<gene>
    <name evidence="3" type="ORF">SAMN05660652_00199</name>
</gene>
<keyword evidence="4" id="KW-1185">Reference proteome</keyword>
<sequence>MLKLSFVSTPSTIRLTFNNFPIFSSAEMSIANPMTNHFVPTAIKTEYDYLLDFVKGVAIILVVLGHTFQNQTSNFDELYGFRFIYSFHMPLFAFLSGAAAAHWAVRLNASGSLMELTGASISRVRKSAVHLLLPFLFWTVVAFFLSGSQESIDQHLRKVFREAHYSLWFLPCIFWCTTFTSLFMLFFSTAKKIFETTRLGKLLRYLTPLPAQMAALLIVWLLFRKQLPDGFGFGFANFFHGGLFFFFLLGLVFFKRFINIRSVALQVFPYVIFLALVPYWHRTLDNNIIQDAPNFLTIGLVAKKYALIVAISGVFAIVDLSRLMYSCGIKWINVSMCFIGRASLGIYAMHFYFIDYKPPVVAAILSSLVLYQLISYIPLVRTIVLGK</sequence>
<feature type="domain" description="Acyltransferase 3" evidence="2">
    <location>
        <begin position="51"/>
        <end position="355"/>
    </location>
</feature>
<feature type="transmembrane region" description="Helical" evidence="1">
    <location>
        <begin position="88"/>
        <end position="107"/>
    </location>
</feature>
<feature type="transmembrane region" description="Helical" evidence="1">
    <location>
        <begin position="167"/>
        <end position="190"/>
    </location>
</feature>
<evidence type="ECO:0000313" key="3">
    <source>
        <dbReference type="EMBL" id="SDG59134.1"/>
    </source>
</evidence>
<keyword evidence="1" id="KW-0812">Transmembrane</keyword>
<evidence type="ECO:0000259" key="2">
    <source>
        <dbReference type="Pfam" id="PF01757"/>
    </source>
</evidence>
<dbReference type="OrthoDB" id="9814956at2"/>
<keyword evidence="1" id="KW-0472">Membrane</keyword>
<proteinExistence type="predicted"/>
<dbReference type="PANTHER" id="PTHR37312:SF1">
    <property type="entry name" value="MEMBRANE-BOUND ACYLTRANSFERASE YKRP-RELATED"/>
    <property type="match status" value="1"/>
</dbReference>
<dbReference type="AlphaFoldDB" id="A0A1G7VHC0"/>
<feature type="transmembrane region" description="Helical" evidence="1">
    <location>
        <begin position="235"/>
        <end position="254"/>
    </location>
</feature>
<dbReference type="Proteomes" id="UP000198607">
    <property type="component" value="Unassembled WGS sequence"/>
</dbReference>
<evidence type="ECO:0000256" key="1">
    <source>
        <dbReference type="SAM" id="Phobius"/>
    </source>
</evidence>
<accession>A0A1G7VHC0</accession>
<feature type="transmembrane region" description="Helical" evidence="1">
    <location>
        <begin position="128"/>
        <end position="147"/>
    </location>
</feature>
<feature type="transmembrane region" description="Helical" evidence="1">
    <location>
        <begin position="49"/>
        <end position="68"/>
    </location>
</feature>
<dbReference type="InterPro" id="IPR002656">
    <property type="entry name" value="Acyl_transf_3_dom"/>
</dbReference>
<feature type="transmembrane region" description="Helical" evidence="1">
    <location>
        <begin position="202"/>
        <end position="223"/>
    </location>
</feature>
<name>A0A1G7VHC0_9RHOO</name>
<dbReference type="Pfam" id="PF01757">
    <property type="entry name" value="Acyl_transf_3"/>
    <property type="match status" value="1"/>
</dbReference>
<reference evidence="3 4" key="1">
    <citation type="submission" date="2016-10" db="EMBL/GenBank/DDBJ databases">
        <authorList>
            <person name="de Groot N.N."/>
        </authorList>
    </citation>
    <scope>NUCLEOTIDE SEQUENCE [LARGE SCALE GENOMIC DNA]</scope>
    <source>
        <strain evidence="3 4">DSM 5885</strain>
    </source>
</reference>
<feature type="transmembrane region" description="Helical" evidence="1">
    <location>
        <begin position="263"/>
        <end position="281"/>
    </location>
</feature>
<organism evidence="3 4">
    <name type="scientific">Propionivibrio dicarboxylicus</name>
    <dbReference type="NCBI Taxonomy" id="83767"/>
    <lineage>
        <taxon>Bacteria</taxon>
        <taxon>Pseudomonadati</taxon>
        <taxon>Pseudomonadota</taxon>
        <taxon>Betaproteobacteria</taxon>
        <taxon>Rhodocyclales</taxon>
        <taxon>Rhodocyclaceae</taxon>
        <taxon>Propionivibrio</taxon>
    </lineage>
</organism>
<evidence type="ECO:0000313" key="4">
    <source>
        <dbReference type="Proteomes" id="UP000198607"/>
    </source>
</evidence>
<protein>
    <submittedName>
        <fullName evidence="3">Fucose 4-O-acetylase</fullName>
    </submittedName>
</protein>